<reference evidence="6 8" key="11">
    <citation type="journal article" date="2015" name="Genome Res.">
        <title>The Release 6 reference sequence of the Drosophila melanogaster genome.</title>
        <authorList>
            <person name="Hoskins R.A."/>
            <person name="Carlson J.W."/>
            <person name="Wan K.H."/>
            <person name="Park S."/>
            <person name="Mendez I."/>
            <person name="Galle S.E."/>
            <person name="Booth B.W."/>
            <person name="Pfeiffer B.D."/>
            <person name="George R.A."/>
            <person name="Svirskas R."/>
            <person name="Krzywinski M."/>
            <person name="Schein J."/>
            <person name="Accardo M.C."/>
            <person name="Damia E."/>
            <person name="Messina G."/>
            <person name="Mendez-Lago M."/>
            <person name="de Pablos B."/>
            <person name="Demakova O.V."/>
            <person name="Andreyeva E.N."/>
            <person name="Boldyreva L.V."/>
            <person name="Marra M."/>
            <person name="Carvalho A.B."/>
            <person name="Dimitri P."/>
            <person name="Villasante A."/>
            <person name="Zhimulev I.F."/>
            <person name="Rubin G.M."/>
            <person name="Karpen G.H."/>
            <person name="Celniker S.E."/>
        </authorList>
    </citation>
    <scope>NUCLEOTIDE SEQUENCE [LARGE SCALE GENOMIC DNA]</scope>
    <source>
        <strain evidence="8">Berkeley</strain>
    </source>
</reference>
<dbReference type="HOGENOM" id="CLU_023330_0_1_1"/>
<dbReference type="PANTHER" id="PTHR11461:SF367">
    <property type="entry name" value="GH21475P-RELATED"/>
    <property type="match status" value="1"/>
</dbReference>
<feature type="domain" description="Serpin" evidence="5">
    <location>
        <begin position="6"/>
        <end position="359"/>
    </location>
</feature>
<dbReference type="GO" id="GO:0050776">
    <property type="term" value="P:regulation of immune response"/>
    <property type="evidence" value="ECO:0000318"/>
    <property type="project" value="GO_Central"/>
</dbReference>
<dbReference type="RefSeq" id="NP_649206.1">
    <property type="nucleotide sequence ID" value="NM_140949.2"/>
</dbReference>
<dbReference type="eggNOG" id="KOG2392">
    <property type="taxonomic scope" value="Eukaryota"/>
</dbReference>
<dbReference type="FunCoup" id="Q9VWB4">
    <property type="interactions" value="25"/>
</dbReference>
<evidence type="ECO:0000256" key="1">
    <source>
        <dbReference type="ARBA" id="ARBA00022690"/>
    </source>
</evidence>
<dbReference type="InterPro" id="IPR023796">
    <property type="entry name" value="Serpin_dom"/>
</dbReference>
<keyword evidence="2" id="KW-0722">Serine protease inhibitor</keyword>
<dbReference type="BioGRID-ORCS" id="40235">
    <property type="hits" value="0 hits in 1 CRISPR screen"/>
</dbReference>
<dbReference type="InterPro" id="IPR036186">
    <property type="entry name" value="Serpin_sf"/>
</dbReference>
<evidence type="ECO:0000313" key="7">
    <source>
        <dbReference type="FlyBase" id="FBgn0036969"/>
    </source>
</evidence>
<evidence type="ECO:0000313" key="6">
    <source>
        <dbReference type="EMBL" id="AAF49032.3"/>
    </source>
</evidence>
<dbReference type="Reactome" id="R-DME-6798695">
    <property type="pathway name" value="Neutrophil degranulation"/>
</dbReference>
<dbReference type="AlphaFoldDB" id="Q9VWB4"/>
<reference evidence="6 8" key="10">
    <citation type="journal article" date="2015" name="G3 (Bethesda)">
        <title>Gene Model Annotations for Drosophila melanogaster: The Rule-Benders.</title>
        <authorList>
            <consortium name="FlyBase Consortium"/>
            <person name="Crosby M.A."/>
            <person name="Gramates L.S."/>
            <person name="Dos Santos G."/>
            <person name="Matthews B.B."/>
            <person name="St Pierre S.E."/>
            <person name="Zhou P."/>
            <person name="Schroeder A.J."/>
            <person name="Falls K."/>
            <person name="Emmert D.B."/>
            <person name="Russo S.M."/>
            <person name="Gelbart W.M."/>
            <person name="null"/>
        </authorList>
    </citation>
    <scope>NUCLEOTIDE SEQUENCE [LARGE SCALE GENOMIC DNA]</scope>
    <source>
        <strain evidence="8">Berkeley</strain>
    </source>
</reference>
<sequence>MKLGFLGLFGMVLMIMFYEGAEGYTVNELRDVLGIYVDYPTLRRWYEDVRAYHYLNSENTKLFSLRYAYYDDVGDLELVKGYNSVVLEGVGEGNVVLREGRPRGVDFDQGASIIINDDIDKASHAKIFSSYSRRSFNSTVTVLGITVSYFKAKWKYPFDKSQTKVEQFYNDGGSPAGKVEMMVQTGKYAYVNNVKGLQADVLELPFGEHELVMIVLLPKSSQGVNLVLYQLKNLGLHRLLEKLEASKNETDVEVKLPKFDTRSVLSLEDTVYDAGLTDLRNDFADLDKLLIAIGHRGACLTLYHQFARIVVDEEGLPNAVPQKSSGKNNIKFHVNRPFAYLVLQKKHKLLIHSGVFREGEIQ</sequence>
<dbReference type="Reactome" id="R-DME-1650814">
    <property type="pathway name" value="Collagen biosynthesis and modifying enzymes"/>
</dbReference>
<dbReference type="Pfam" id="PF00079">
    <property type="entry name" value="Serpin"/>
    <property type="match status" value="1"/>
</dbReference>
<comment type="similarity">
    <text evidence="3">Belongs to the serpin family.</text>
</comment>
<keyword evidence="8" id="KW-1185">Reference proteome</keyword>
<dbReference type="Gene3D" id="2.30.39.10">
    <property type="entry name" value="Alpha-1-antitrypsin, domain 1"/>
    <property type="match status" value="1"/>
</dbReference>
<dbReference type="OrthoDB" id="7842533at2759"/>
<dbReference type="SMR" id="Q9VWB4"/>
<organism evidence="6 8">
    <name type="scientific">Drosophila melanogaster</name>
    <name type="common">Fruit fly</name>
    <dbReference type="NCBI Taxonomy" id="7227"/>
    <lineage>
        <taxon>Eukaryota</taxon>
        <taxon>Metazoa</taxon>
        <taxon>Ecdysozoa</taxon>
        <taxon>Arthropoda</taxon>
        <taxon>Hexapoda</taxon>
        <taxon>Insecta</taxon>
        <taxon>Pterygota</taxon>
        <taxon>Neoptera</taxon>
        <taxon>Endopterygota</taxon>
        <taxon>Diptera</taxon>
        <taxon>Brachycera</taxon>
        <taxon>Muscomorpha</taxon>
        <taxon>Ephydroidea</taxon>
        <taxon>Drosophilidae</taxon>
        <taxon>Drosophila</taxon>
        <taxon>Sophophora</taxon>
    </lineage>
</organism>
<proteinExistence type="evidence at protein level"/>
<dbReference type="InterPro" id="IPR042185">
    <property type="entry name" value="Serpin_sf_2"/>
</dbReference>
<reference evidence="6 8" key="1">
    <citation type="journal article" date="2000" name="Science">
        <title>The genome sequence of Drosophila melanogaster.</title>
        <authorList>
            <person name="Adams M.D."/>
            <person name="Celniker S.E."/>
            <person name="Holt R.A."/>
            <person name="Evans C.A."/>
            <person name="Gocayne J.D."/>
            <person name="Amanatides P.G."/>
            <person name="Scherer S.E."/>
            <person name="Li P.W."/>
            <person name="Hoskins R.A."/>
            <person name="Galle R.F."/>
            <person name="George R.A."/>
            <person name="Lewis S.E."/>
            <person name="Richards S."/>
            <person name="Ashburner M."/>
            <person name="Henderson S.N."/>
            <person name="Sutton G.G."/>
            <person name="Wortman J.R."/>
            <person name="Yandell M.D."/>
            <person name="Zhang Q."/>
            <person name="Chen L.X."/>
            <person name="Brandon R.C."/>
            <person name="Rogers Y.H."/>
            <person name="Blazej R.G."/>
            <person name="Champe M."/>
            <person name="Pfeiffer B.D."/>
            <person name="Wan K.H."/>
            <person name="Doyle C."/>
            <person name="Baxter E.G."/>
            <person name="Helt G."/>
            <person name="Nelson C.R."/>
            <person name="Gabor G.L."/>
            <person name="Abril J.F."/>
            <person name="Agbayani A."/>
            <person name="An H.J."/>
            <person name="Andrews-Pfannkoch C."/>
            <person name="Baldwin D."/>
            <person name="Ballew R.M."/>
            <person name="Basu A."/>
            <person name="Baxendale J."/>
            <person name="Bayraktaroglu L."/>
            <person name="Beasley E.M."/>
            <person name="Beeson K.Y."/>
            <person name="Benos P.V."/>
            <person name="Berman B.P."/>
            <person name="Bhandari D."/>
            <person name="Bolshakov S."/>
            <person name="Borkova D."/>
            <person name="Botchan M.R."/>
            <person name="Bouck J."/>
            <person name="Brokstein P."/>
            <person name="Brottier P."/>
            <person name="Burtis K.C."/>
            <person name="Busam D.A."/>
            <person name="Butler H."/>
            <person name="Cadieu E."/>
            <person name="Center A."/>
            <person name="Chandra I."/>
            <person name="Cherry J.M."/>
            <person name="Cawley S."/>
            <person name="Dahlke C."/>
            <person name="Davenport L.B."/>
            <person name="Davies P."/>
            <person name="de Pablos B."/>
            <person name="Delcher A."/>
            <person name="Deng Z."/>
            <person name="Mays A.D."/>
            <person name="Dew I."/>
            <person name="Dietz S.M."/>
            <person name="Dodson K."/>
            <person name="Doup L.E."/>
            <person name="Downes M."/>
            <person name="Dugan-Rocha S."/>
            <person name="Dunkov B.C."/>
            <person name="Dunn P."/>
            <person name="Durbin K.J."/>
            <person name="Evangelista C.C."/>
            <person name="Ferraz C."/>
            <person name="Ferriera S."/>
            <person name="Fleischmann W."/>
            <person name="Fosler C."/>
            <person name="Gabrielian A.E."/>
            <person name="Garg N.S."/>
            <person name="Gelbart W.M."/>
            <person name="Glasser K."/>
            <person name="Glodek A."/>
            <person name="Gong F."/>
            <person name="Gorrell J.H."/>
            <person name="Gu Z."/>
            <person name="Guan P."/>
            <person name="Harris M."/>
            <person name="Harris N.L."/>
            <person name="Harvey D."/>
            <person name="Heiman T.J."/>
            <person name="Hernandez J.R."/>
            <person name="Houck J."/>
            <person name="Hostin D."/>
            <person name="Houston K.A."/>
            <person name="Howland T.J."/>
            <person name="Wei M.H."/>
            <person name="Ibegwam C."/>
            <person name="Jalali M."/>
            <person name="Kalush F."/>
            <person name="Karpen G.H."/>
            <person name="Ke Z."/>
            <person name="Kennison J.A."/>
            <person name="Ketchum K.A."/>
            <person name="Kimmel B.E."/>
            <person name="Kodira C.D."/>
            <person name="Kraft C."/>
            <person name="Kravitz S."/>
            <person name="Kulp D."/>
            <person name="Lai Z."/>
            <person name="Lasko P."/>
            <person name="Lei Y."/>
            <person name="Levitsky A.A."/>
            <person name="Li J."/>
            <person name="Li Z."/>
            <person name="Liang Y."/>
            <person name="Lin X."/>
            <person name="Liu X."/>
            <person name="Mattei B."/>
            <person name="McIntosh T.C."/>
            <person name="McLeod M.P."/>
            <person name="McPherson D."/>
            <person name="Merkulov G."/>
            <person name="Milshina N.V."/>
            <person name="Mobarry C."/>
            <person name="Morris J."/>
            <person name="Moshrefi A."/>
            <person name="Mount S.M."/>
            <person name="Moy M."/>
            <person name="Murphy B."/>
            <person name="Murphy L."/>
            <person name="Muzny D.M."/>
            <person name="Nelson D.L."/>
            <person name="Nelson D.R."/>
            <person name="Nelson K.A."/>
            <person name="Nixon K."/>
            <person name="Nusskern D.R."/>
            <person name="Pacleb J.M."/>
            <person name="Palazzolo M."/>
            <person name="Pittman G.S."/>
            <person name="Pan S."/>
            <person name="Pollard J."/>
            <person name="Puri V."/>
            <person name="Reese M.G."/>
            <person name="Reinert K."/>
            <person name="Remington K."/>
            <person name="Saunders R.D."/>
            <person name="Scheeler F."/>
            <person name="Shen H."/>
            <person name="Shue B.C."/>
            <person name="Siden-Kiamos I."/>
            <person name="Simpson M."/>
            <person name="Skupski M.P."/>
            <person name="Smith T."/>
            <person name="Spier E."/>
            <person name="Spradling A.C."/>
            <person name="Stapleton M."/>
            <person name="Strong R."/>
            <person name="Sun E."/>
            <person name="Svirskas R."/>
            <person name="Tector C."/>
            <person name="Turner R."/>
            <person name="Venter E."/>
            <person name="Wang A.H."/>
            <person name="Wang X."/>
            <person name="Wang Z.Y."/>
            <person name="Wassarman D.A."/>
            <person name="Weinstock G.M."/>
            <person name="Weissenbach J."/>
            <person name="Williams S.M."/>
            <person name="WoodageT"/>
            <person name="Worley K.C."/>
            <person name="Wu D."/>
            <person name="Yang S."/>
            <person name="Yao Q.A."/>
            <person name="Ye J."/>
            <person name="Yeh R.F."/>
            <person name="Zaveri J.S."/>
            <person name="Zhan M."/>
            <person name="Zhang G."/>
            <person name="Zhao Q."/>
            <person name="Zheng L."/>
            <person name="Zheng X.H."/>
            <person name="Zhong F.N."/>
            <person name="Zhong W."/>
            <person name="Zhou X."/>
            <person name="Zhu S."/>
            <person name="Zhu X."/>
            <person name="Smith H.O."/>
            <person name="Gibbs R.A."/>
            <person name="Myers E.W."/>
            <person name="Rubin G.M."/>
            <person name="Venter J.C."/>
        </authorList>
    </citation>
    <scope>NUCLEOTIDE SEQUENCE [LARGE SCALE GENOMIC DNA]</scope>
    <source>
        <strain evidence="8">Berkeley</strain>
    </source>
</reference>
<dbReference type="PANTHER" id="PTHR11461">
    <property type="entry name" value="SERINE PROTEASE INHIBITOR, SERPIN"/>
    <property type="match status" value="1"/>
</dbReference>
<reference evidence="6 8" key="7">
    <citation type="journal article" date="2007" name="Science">
        <title>The Release 5.1 annotation of Drosophila melanogaster heterochromatin.</title>
        <authorList>
            <person name="Smith C.D."/>
            <person name="Shu S."/>
            <person name="Mungall C.J."/>
            <person name="Karpen G.H."/>
        </authorList>
    </citation>
    <scope>NUCLEOTIDE SEQUENCE [LARGE SCALE GENOMIC DNA]</scope>
    <source>
        <strain evidence="8">Berkeley</strain>
    </source>
</reference>
<dbReference type="InterPro" id="IPR042178">
    <property type="entry name" value="Serpin_sf_1"/>
</dbReference>
<evidence type="ECO:0000256" key="2">
    <source>
        <dbReference type="ARBA" id="ARBA00022900"/>
    </source>
</evidence>
<dbReference type="AGR" id="FB:FBgn0036969"/>
<dbReference type="DNASU" id="40235"/>
<dbReference type="Proteomes" id="UP000000803">
    <property type="component" value="Chromosome 3L"/>
</dbReference>
<dbReference type="GeneID" id="40235"/>
<dbReference type="CTD" id="40235"/>
<dbReference type="STRING" id="7227.FBpp0074612"/>
<reference evidence="6 8" key="8">
    <citation type="journal article" date="2007" name="Science">
        <title>Sequence finishing and mapping of Drosophila melanogaster heterochromatin.</title>
        <authorList>
            <person name="Hoskins R.A."/>
            <person name="Carlson J.W."/>
            <person name="Kennedy C."/>
            <person name="Acevedo D."/>
            <person name="Evans-Holm M."/>
            <person name="Frise E."/>
            <person name="Wan K.H."/>
            <person name="Park S."/>
            <person name="Mendez-Lago M."/>
            <person name="Rossi F."/>
            <person name="Villasante A."/>
            <person name="Dimitri P."/>
            <person name="Karpen G.H."/>
            <person name="Celniker S.E."/>
        </authorList>
    </citation>
    <scope>NUCLEOTIDE SEQUENCE [LARGE SCALE GENOMIC DNA]</scope>
    <source>
        <strain evidence="8">Berkeley</strain>
    </source>
</reference>
<dbReference type="PhylomeDB" id="Q9VWB4"/>
<reference evidence="6 8" key="2">
    <citation type="journal article" date="2002" name="Genome Biol.">
        <title>Finishing a whole-genome shotgun: release 3 of the Drosophila melanogaster euchromatic genome sequence.</title>
        <authorList>
            <person name="Celniker S.E."/>
            <person name="Wheeler D.A."/>
            <person name="Kronmiller B."/>
            <person name="Carlson J.W."/>
            <person name="Halpern A."/>
            <person name="Patel S."/>
            <person name="Adams M."/>
            <person name="Champe M."/>
            <person name="Dugan S.P."/>
            <person name="Frise E."/>
            <person name="Hodgson A."/>
            <person name="George R.A."/>
            <person name="Hoskins R.A."/>
            <person name="Laverty T."/>
            <person name="Muzny D.M."/>
            <person name="Nelson C.R."/>
            <person name="Pacleb J.M."/>
            <person name="Park S."/>
            <person name="Pfeiffer B.D."/>
            <person name="Richards S."/>
            <person name="Sodergren E.J."/>
            <person name="Svirskas R."/>
            <person name="Tabor P.E."/>
            <person name="Wan K."/>
            <person name="Stapleton M."/>
            <person name="Sutton G.G."/>
            <person name="Venter C."/>
            <person name="Weinstock G."/>
            <person name="Scherer S.E."/>
            <person name="Myers E.W."/>
            <person name="Gibbs R.A."/>
            <person name="Rubin G.M."/>
        </authorList>
    </citation>
    <scope>NUCLEOTIDE SEQUENCE [LARGE SCALE GENOMIC DNA]</scope>
    <source>
        <strain evidence="8">Berkeley</strain>
    </source>
</reference>
<dbReference type="GO" id="GO:0007320">
    <property type="term" value="P:insemination"/>
    <property type="evidence" value="ECO:0007007"/>
    <property type="project" value="FlyBase"/>
</dbReference>
<dbReference type="SUPFAM" id="SSF56574">
    <property type="entry name" value="Serpins"/>
    <property type="match status" value="1"/>
</dbReference>
<reference evidence="6 8" key="9">
    <citation type="journal article" date="2015" name="G3 (Bethesda)">
        <title>Gene Model Annotations for Drosophila melanogaster: Impact of High-Throughput Data.</title>
        <authorList>
            <consortium name="FlyBase Consortium"/>
            <person name="Matthews B.B."/>
            <person name="Dos Santos G."/>
            <person name="Crosby M.A."/>
            <person name="Emmert D.B."/>
            <person name="St Pierre S.E."/>
            <person name="Gramates L.S."/>
            <person name="Zhou P."/>
            <person name="Schroeder A.J."/>
            <person name="Falls K."/>
            <person name="Strelets V."/>
            <person name="Russo S.M."/>
            <person name="Gelbart W.M."/>
            <person name="null"/>
        </authorList>
    </citation>
    <scope>NUCLEOTIDE SEQUENCE [LARGE SCALE GENOMIC DNA]</scope>
    <source>
        <strain evidence="8">Berkeley</strain>
    </source>
</reference>
<evidence type="ECO:0000256" key="4">
    <source>
        <dbReference type="SAM" id="SignalP"/>
    </source>
</evidence>
<evidence type="ECO:0007829" key="9">
    <source>
        <dbReference type="PeptideAtlas" id="Q9VWB4"/>
    </source>
</evidence>
<accession>Q9VWB5</accession>
<dbReference type="OMA" id="WINDKNS"/>
<dbReference type="FunFam" id="2.30.39.10:FF:000025">
    <property type="entry name" value="Serpin 77Bb"/>
    <property type="match status" value="1"/>
</dbReference>
<keyword evidence="9" id="KW-1267">Proteomics identification</keyword>
<dbReference type="PaxDb" id="7227-FBpp0074612"/>
<feature type="signal peptide" evidence="4">
    <location>
        <begin position="1"/>
        <end position="23"/>
    </location>
</feature>
<reference evidence="6 8" key="3">
    <citation type="journal article" date="2002" name="Genome Biol.">
        <title>Annotation of the Drosophila melanogaster euchromatic genome: a systematic review.</title>
        <authorList>
            <person name="Misra S."/>
            <person name="Crosby M.A."/>
            <person name="Mungall C.J."/>
            <person name="Matthews B.B."/>
            <person name="Campbell K.S."/>
            <person name="Hradecky P."/>
            <person name="Huang Y."/>
            <person name="Kaminker J.S."/>
            <person name="Millburn G.H."/>
            <person name="Prochnik S.E."/>
            <person name="Smith C.D."/>
            <person name="Tupy J.L."/>
            <person name="Whitfied E.J."/>
            <person name="Bayraktaroglu L."/>
            <person name="Berman B.P."/>
            <person name="Bettencourt B.R."/>
            <person name="Celniker S.E."/>
            <person name="de Grey A.D."/>
            <person name="Drysdale R.A."/>
            <person name="Harris N.L."/>
            <person name="Richter J."/>
            <person name="Russo S."/>
            <person name="Schroeder A.J."/>
            <person name="Shu S.Q."/>
            <person name="Stapleton M."/>
            <person name="Yamada C."/>
            <person name="Ashburner M."/>
            <person name="Gelbart W.M."/>
            <person name="Rubin G.M."/>
            <person name="Lewis S.E."/>
        </authorList>
    </citation>
    <scope>GENOME REANNOTATION</scope>
    <source>
        <strain evidence="8">Berkeley</strain>
    </source>
</reference>
<reference evidence="6 8" key="4">
    <citation type="journal article" date="2002" name="Genome Biol.">
        <title>The transposable elements of the Drosophila melanogaster euchromatin: a genomics perspective.</title>
        <authorList>
            <person name="Kaminker J.S."/>
            <person name="Bergman C.M."/>
            <person name="Kronmiller B."/>
            <person name="Carlson J."/>
            <person name="Svirskas R."/>
            <person name="Patel S."/>
            <person name="Frise E."/>
            <person name="Wheeler D.A."/>
            <person name="Lewis S.E."/>
            <person name="Rubin G.M."/>
            <person name="Ashburner M."/>
            <person name="Celniker S.E."/>
        </authorList>
    </citation>
    <scope>NUCLEOTIDE SEQUENCE [LARGE SCALE GENOMIC DNA]</scope>
    <source>
        <strain evidence="8">Berkeley</strain>
    </source>
</reference>
<gene>
    <name evidence="6 7" type="primary">Spn77Bb</name>
    <name evidence="6" type="synonym">CG6266</name>
    <name evidence="6" type="synonym">Dmel\CG6663</name>
    <name evidence="6" type="synonym">FBgn0036969</name>
    <name evidence="6" type="synonym">Spn77</name>
    <name evidence="6 7" type="ORF">CG6663</name>
    <name evidence="6" type="ORF">Dmel_CG6663</name>
</gene>
<evidence type="ECO:0000256" key="3">
    <source>
        <dbReference type="RuleBase" id="RU000411"/>
    </source>
</evidence>
<evidence type="ECO:0000313" key="8">
    <source>
        <dbReference type="Proteomes" id="UP000000803"/>
    </source>
</evidence>
<dbReference type="GO" id="GO:0005615">
    <property type="term" value="C:extracellular space"/>
    <property type="evidence" value="ECO:0007005"/>
    <property type="project" value="FlyBase"/>
</dbReference>
<feature type="chain" id="PRO_5004338468" evidence="4">
    <location>
        <begin position="24"/>
        <end position="362"/>
    </location>
</feature>
<dbReference type="UCSC" id="CG6663-RA">
    <property type="organism name" value="d. melanogaster"/>
</dbReference>
<dbReference type="Reactome" id="R-DME-3000178">
    <property type="pathway name" value="ECM proteoglycans"/>
</dbReference>
<name>Q9VWB4_DROME</name>
<dbReference type="InParanoid" id="Q9VWB4"/>
<keyword evidence="4" id="KW-0732">Signal</keyword>
<dbReference type="ExpressionAtlas" id="Q9VWB4">
    <property type="expression patterns" value="baseline and differential"/>
</dbReference>
<dbReference type="Reactome" id="R-DME-114608">
    <property type="pathway name" value="Platelet degranulation"/>
</dbReference>
<dbReference type="Gene3D" id="3.30.497.10">
    <property type="entry name" value="Antithrombin, subunit I, domain 2"/>
    <property type="match status" value="1"/>
</dbReference>
<protein>
    <submittedName>
        <fullName evidence="6">Serpin 77Bb</fullName>
    </submittedName>
</protein>
<dbReference type="IntAct" id="Q9VWB4">
    <property type="interactions" value="19"/>
</dbReference>
<reference evidence="6 8" key="6">
    <citation type="journal article" date="2005" name="PLoS Comput. Biol.">
        <title>Combined evidence annotation of transposable elements in genome sequences.</title>
        <authorList>
            <person name="Quesneville H."/>
            <person name="Bergman C.M."/>
            <person name="Andrieu O."/>
            <person name="Autard D."/>
            <person name="Nouaud D."/>
            <person name="Ashburner M."/>
            <person name="Anxolabehere D."/>
        </authorList>
    </citation>
    <scope>NUCLEOTIDE SEQUENCE [LARGE SCALE GENOMIC DNA]</scope>
    <source>
        <strain evidence="8">Berkeley</strain>
    </source>
</reference>
<accession>Q9VWB4</accession>
<dbReference type="Reactome" id="R-DME-8957275">
    <property type="pathway name" value="Post-translational protein phosphorylation"/>
</dbReference>
<dbReference type="InterPro" id="IPR000215">
    <property type="entry name" value="Serpin_fam"/>
</dbReference>
<reference evidence="6 8" key="5">
    <citation type="journal article" date="2002" name="Genome Biol.">
        <title>Heterochromatic sequences in a Drosophila whole-genome shotgun assembly.</title>
        <authorList>
            <person name="Hoskins R.A."/>
            <person name="Smith C.D."/>
            <person name="Carlson J.W."/>
            <person name="Carvalho A.B."/>
            <person name="Halpern A."/>
            <person name="Kaminker J.S."/>
            <person name="Kennedy C."/>
            <person name="Mungall C.J."/>
            <person name="Sullivan B.A."/>
            <person name="Sutton G.G."/>
            <person name="Yasuhara J.C."/>
            <person name="Wakimoto B.T."/>
            <person name="Myers E.W."/>
            <person name="Celniker S.E."/>
            <person name="Rubin G.M."/>
            <person name="Karpen G.H."/>
        </authorList>
    </citation>
    <scope>NUCLEOTIDE SEQUENCE [LARGE SCALE GENOMIC DNA]</scope>
    <source>
        <strain evidence="8">Berkeley</strain>
    </source>
</reference>
<evidence type="ECO:0000259" key="5">
    <source>
        <dbReference type="SMART" id="SM00093"/>
    </source>
</evidence>
<dbReference type="KEGG" id="dme:Dmel_CG6663"/>
<dbReference type="EMBL" id="AE014296">
    <property type="protein sequence ID" value="AAF49032.3"/>
    <property type="molecule type" value="Genomic_DNA"/>
</dbReference>
<dbReference type="SMART" id="SM00093">
    <property type="entry name" value="SERPIN"/>
    <property type="match status" value="1"/>
</dbReference>
<dbReference type="Reactome" id="R-DME-381426">
    <property type="pathway name" value="Regulation of Insulin-like Growth Factor (IGF) transport and uptake by Insulin-like Growth Factor Binding Proteins (IGFBPs)"/>
</dbReference>
<keyword evidence="1" id="KW-0646">Protease inhibitor</keyword>
<dbReference type="Bgee" id="FBgn0036969">
    <property type="expression patterns" value="Expressed in epithelial cell in male reproductive gland and 30 other cell types or tissues"/>
</dbReference>
<dbReference type="FlyBase" id="FBgn0036969">
    <property type="gene designation" value="Spn77Bb"/>
</dbReference>
<dbReference type="VEuPathDB" id="VectorBase:FBgn0036969"/>